<dbReference type="GO" id="GO:0005654">
    <property type="term" value="C:nucleoplasm"/>
    <property type="evidence" value="ECO:0007669"/>
    <property type="project" value="TreeGrafter"/>
</dbReference>
<name>A0A1B6DM70_9HEMI</name>
<feature type="non-terminal residue" evidence="1">
    <location>
        <position position="1"/>
    </location>
</feature>
<reference evidence="1" key="1">
    <citation type="submission" date="2015-12" db="EMBL/GenBank/DDBJ databases">
        <title>De novo transcriptome assembly of four potential Pierce s Disease insect vectors from Arizona vineyards.</title>
        <authorList>
            <person name="Tassone E.E."/>
        </authorList>
    </citation>
    <scope>NUCLEOTIDE SEQUENCE</scope>
</reference>
<dbReference type="InterPro" id="IPR052011">
    <property type="entry name" value="CENP-NAC/CAD_complex"/>
</dbReference>
<dbReference type="AlphaFoldDB" id="A0A1B6DM70"/>
<evidence type="ECO:0000313" key="1">
    <source>
        <dbReference type="EMBL" id="JAS26783.1"/>
    </source>
</evidence>
<organism evidence="1">
    <name type="scientific">Clastoptera arizonana</name>
    <name type="common">Arizona spittle bug</name>
    <dbReference type="NCBI Taxonomy" id="38151"/>
    <lineage>
        <taxon>Eukaryota</taxon>
        <taxon>Metazoa</taxon>
        <taxon>Ecdysozoa</taxon>
        <taxon>Arthropoda</taxon>
        <taxon>Hexapoda</taxon>
        <taxon>Insecta</taxon>
        <taxon>Pterygota</taxon>
        <taxon>Neoptera</taxon>
        <taxon>Paraneoptera</taxon>
        <taxon>Hemiptera</taxon>
        <taxon>Auchenorrhyncha</taxon>
        <taxon>Cercopoidea</taxon>
        <taxon>Clastopteridae</taxon>
        <taxon>Clastoptera</taxon>
    </lineage>
</organism>
<dbReference type="PANTHER" id="PTHR46790">
    <property type="entry name" value="CENTROMERE PROTEIN N"/>
    <property type="match status" value="1"/>
</dbReference>
<gene>
    <name evidence="1" type="ORF">g.9971</name>
</gene>
<proteinExistence type="predicted"/>
<accession>A0A1B6DM70</accession>
<dbReference type="EMBL" id="GEDC01010515">
    <property type="protein sequence ID" value="JAS26783.1"/>
    <property type="molecule type" value="Transcribed_RNA"/>
</dbReference>
<sequence>KRLIGYKNPLYFEIKKSVKSIKFNDLMKYVIEDLFQGGTKKVLQMMKRYKLGKQDLYLVLFCLLKDFDSNKLTEKINIIETWKTTLNYRTKIWIAYSLLGPLNKDPIKLTDHIKLKNNLLRFFSSNNIVVKIQVIKYESILWCTISKYIKISKNKNERNIIKNLYLCFKPRTPYIFLSPKSELTSKVLKGIKSALKFNHIENTNLKGRNIFSLFKILKLKHIDDIRNTEQKLVNRVHIETGTRHIHFIIEKKFYEYFKNLLDKNIILPKLTVEVLSSLTYCSTSKDEVHLQNPVTTIMIISSSNVADTVVYLISTDVLKTPFPLYIYEFMMTGKNSFKIQETD</sequence>
<dbReference type="PANTHER" id="PTHR46790:SF1">
    <property type="entry name" value="CENTROMERE PROTEIN N"/>
    <property type="match status" value="1"/>
</dbReference>
<protein>
    <submittedName>
        <fullName evidence="1">Uncharacterized protein</fullName>
    </submittedName>
</protein>